<dbReference type="Gene3D" id="3.40.50.150">
    <property type="entry name" value="Vaccinia Virus protein VP39"/>
    <property type="match status" value="1"/>
</dbReference>
<proteinExistence type="predicted"/>
<evidence type="ECO:0000256" key="1">
    <source>
        <dbReference type="ARBA" id="ARBA00022603"/>
    </source>
</evidence>
<protein>
    <submittedName>
        <fullName evidence="4">Nodulation protein S (NodS)</fullName>
    </submittedName>
</protein>
<keyword evidence="1" id="KW-0489">Methyltransferase</keyword>
<dbReference type="EMBL" id="FMUB01000015">
    <property type="protein sequence ID" value="SCX32775.1"/>
    <property type="molecule type" value="Genomic_DNA"/>
</dbReference>
<evidence type="ECO:0000313" key="5">
    <source>
        <dbReference type="Proteomes" id="UP000199707"/>
    </source>
</evidence>
<dbReference type="STRING" id="1502745.SAMN02799620_05698"/>
<reference evidence="5" key="1">
    <citation type="submission" date="2016-10" db="EMBL/GenBank/DDBJ databases">
        <authorList>
            <person name="Varghese N."/>
            <person name="Submissions S."/>
        </authorList>
    </citation>
    <scope>NUCLEOTIDE SEQUENCE [LARGE SCALE GENOMIC DNA]</scope>
    <source>
        <strain evidence="5">UNC267MFSha1.1M11</strain>
    </source>
</reference>
<dbReference type="SUPFAM" id="SSF53335">
    <property type="entry name" value="S-adenosyl-L-methionine-dependent methyltransferases"/>
    <property type="match status" value="1"/>
</dbReference>
<dbReference type="PANTHER" id="PTHR43464">
    <property type="entry name" value="METHYLTRANSFERASE"/>
    <property type="match status" value="1"/>
</dbReference>
<organism evidence="4 5">
    <name type="scientific">Mycolicibacterium fluoranthenivorans</name>
    <dbReference type="NCBI Taxonomy" id="258505"/>
    <lineage>
        <taxon>Bacteria</taxon>
        <taxon>Bacillati</taxon>
        <taxon>Actinomycetota</taxon>
        <taxon>Actinomycetes</taxon>
        <taxon>Mycobacteriales</taxon>
        <taxon>Mycobacteriaceae</taxon>
        <taxon>Mycolicibacterium</taxon>
    </lineage>
</organism>
<dbReference type="GO" id="GO:0032259">
    <property type="term" value="P:methylation"/>
    <property type="evidence" value="ECO:0007669"/>
    <property type="project" value="UniProtKB-KW"/>
</dbReference>
<dbReference type="RefSeq" id="WP_170847482.1">
    <property type="nucleotide sequence ID" value="NZ_FMUB01000015.1"/>
</dbReference>
<evidence type="ECO:0000313" key="4">
    <source>
        <dbReference type="EMBL" id="SCX32775.1"/>
    </source>
</evidence>
<keyword evidence="2" id="KW-0808">Transferase</keyword>
<dbReference type="CDD" id="cd02440">
    <property type="entry name" value="AdoMet_MTases"/>
    <property type="match status" value="1"/>
</dbReference>
<name>A0A1G4WZI0_9MYCO</name>
<dbReference type="InterPro" id="IPR029063">
    <property type="entry name" value="SAM-dependent_MTases_sf"/>
</dbReference>
<keyword evidence="3" id="KW-0949">S-adenosyl-L-methionine</keyword>
<evidence type="ECO:0000256" key="2">
    <source>
        <dbReference type="ARBA" id="ARBA00022679"/>
    </source>
</evidence>
<dbReference type="PANTHER" id="PTHR43464:SF19">
    <property type="entry name" value="UBIQUINONE BIOSYNTHESIS O-METHYLTRANSFERASE, MITOCHONDRIAL"/>
    <property type="match status" value="1"/>
</dbReference>
<evidence type="ECO:0000256" key="3">
    <source>
        <dbReference type="ARBA" id="ARBA00022691"/>
    </source>
</evidence>
<dbReference type="GO" id="GO:0008757">
    <property type="term" value="F:S-adenosylmethionine-dependent methyltransferase activity"/>
    <property type="evidence" value="ECO:0007669"/>
    <property type="project" value="InterPro"/>
</dbReference>
<dbReference type="GO" id="GO:0009312">
    <property type="term" value="P:oligosaccharide biosynthetic process"/>
    <property type="evidence" value="ECO:0007669"/>
    <property type="project" value="InterPro"/>
</dbReference>
<dbReference type="Proteomes" id="UP000199707">
    <property type="component" value="Unassembled WGS sequence"/>
</dbReference>
<dbReference type="InterPro" id="IPR008715">
    <property type="entry name" value="SAM-MeTfrase_NodS-like"/>
</dbReference>
<sequence>MTAQARGAPWLLDPRWDTVARLDMGRNPGVCTHIVLIGSPVLDGCAAVGATLTDLGRGRTGPVVDLIDVMTGPADAERPPGSDGGNRLVTGGRPISWDLRGMELDAVEDLVRARLTSVLHPNSLVIAPAAAADSPVRCCLARAALAAARSQAAMLLEYPQWPHDSSSFENVQWTRLRLLAPSLTALRSKESALPALGDPAPEGDLAAARCVAEIVALPGDPELAERSDVFAEPADAHADVADPFDAMLTEGATDDPWHLDHSPYERRRLELVLACLGRPRYARVIEIGCATGQLSVRLAERADLVIAVDASAKALEVARRNRTPNIRWVQGTVPQDFPAAEADVVILSEIGYFLDGPELLATVRAARRAVRPTGEIVVANWQRPTERIPLDGPAVQAQVAEIIDLPLRARYQDADLVIEVWGEPVSVYDEYAEPPDRRSTAAEHEQSCE</sequence>
<dbReference type="Pfam" id="PF05401">
    <property type="entry name" value="NodS"/>
    <property type="match status" value="1"/>
</dbReference>
<dbReference type="AlphaFoldDB" id="A0A1G4WZI0"/>
<gene>
    <name evidence="4" type="ORF">SAMN02799620_05698</name>
</gene>
<accession>A0A1G4WZI0</accession>